<gene>
    <name evidence="1" type="ORF">B0H15DRAFT_950414</name>
</gene>
<proteinExistence type="predicted"/>
<dbReference type="EMBL" id="JARJCN010000030">
    <property type="protein sequence ID" value="KAJ7086904.1"/>
    <property type="molecule type" value="Genomic_DNA"/>
</dbReference>
<dbReference type="Pfam" id="PF18758">
    <property type="entry name" value="KDZ"/>
    <property type="match status" value="1"/>
</dbReference>
<dbReference type="AlphaFoldDB" id="A0AAD6U777"/>
<dbReference type="PANTHER" id="PTHR33096">
    <property type="entry name" value="CXC2 DOMAIN-CONTAINING PROTEIN"/>
    <property type="match status" value="1"/>
</dbReference>
<evidence type="ECO:0000313" key="1">
    <source>
        <dbReference type="EMBL" id="KAJ7086904.1"/>
    </source>
</evidence>
<name>A0AAD6U777_9AGAR</name>
<evidence type="ECO:0000313" key="2">
    <source>
        <dbReference type="Proteomes" id="UP001222325"/>
    </source>
</evidence>
<reference evidence="1" key="1">
    <citation type="submission" date="2023-03" db="EMBL/GenBank/DDBJ databases">
        <title>Massive genome expansion in bonnet fungi (Mycena s.s.) driven by repeated elements and novel gene families across ecological guilds.</title>
        <authorList>
            <consortium name="Lawrence Berkeley National Laboratory"/>
            <person name="Harder C.B."/>
            <person name="Miyauchi S."/>
            <person name="Viragh M."/>
            <person name="Kuo A."/>
            <person name="Thoen E."/>
            <person name="Andreopoulos B."/>
            <person name="Lu D."/>
            <person name="Skrede I."/>
            <person name="Drula E."/>
            <person name="Henrissat B."/>
            <person name="Morin E."/>
            <person name="Kohler A."/>
            <person name="Barry K."/>
            <person name="LaButti K."/>
            <person name="Morin E."/>
            <person name="Salamov A."/>
            <person name="Lipzen A."/>
            <person name="Mereny Z."/>
            <person name="Hegedus B."/>
            <person name="Baldrian P."/>
            <person name="Stursova M."/>
            <person name="Weitz H."/>
            <person name="Taylor A."/>
            <person name="Grigoriev I.V."/>
            <person name="Nagy L.G."/>
            <person name="Martin F."/>
            <person name="Kauserud H."/>
        </authorList>
    </citation>
    <scope>NUCLEOTIDE SEQUENCE</scope>
    <source>
        <strain evidence="1">CBHHK173m</strain>
    </source>
</reference>
<comment type="caution">
    <text evidence="1">The sequence shown here is derived from an EMBL/GenBank/DDBJ whole genome shotgun (WGS) entry which is preliminary data.</text>
</comment>
<sequence>MTKTKHKKVGIKPRRVRTATTILTPNGGSRTVGRTVGPAGILALRDATEKDIVNRYNALPASGQQAFNTLRDLADPSNDHDPSKWQDLMQSEAEDDVLQTALNGDDMPSAAGGELRDSLEEALRREQETAQTRQRRYDGRNRRMRVEQRVRGFDGQMDAMTDSYLSCLVTLEGRLDHSVPHPPEPEVEKGYKITIVDLFQTYTVLVPMRFDDKFTTSCLVRQGIIPSSPWSPTLGFTLRVLELFRVAHLQTPGLSVYSWMKTLAEVHGLPFAPYRTEQFSIAYDIYLGIRAKVKARVDKELGRDDPSWRLKNCCPACTYKLEGEVELAFSMLVMMDGNNSLKRVLRKEPRDFDEEGEPLPAASKERFDPRAAEAGREYFLAREKVDKWSKEKLEAHAKELLGVVVPTTENKSPCEERWKNLSEELTQRMWSVYDETGIFLCLCRHSFVVMLADMVRSGELAKYGLAVSAELLEAFDRDIGAGYDVGCGFNTTVHNSPLGPKALLQNLQFLVGAFHGHAHNRLCQLSFLATYVDGMGLEDLEGCERFFSKSNFMAGSVRYASVFHRRQTIATYAAHHDEHEAYPNLSKFLVSNYRQAVDVLEQEEGLKRAMVSSGIDDVQEFPRRLSAELEFLRSIATEPEEETTQMEYYQRLVKLGERQAKVDEVSAAGSTASRVVKRHAHENYNKALDLVQESERKMDIEVRWTSTDADWSAAAEMVRTRKYRAALSKLEKLVVQRMFELTKMNMSQTGYKLRRHIAKALQSRSQAIRNALKSYNDAAASLDPPGRHLDWSEVVDYAFLSDFDILRNPGSLQEIQPWAVPAARLVLDTYFKICRAREEIKRCNVEIRRVITYIRDEEAFLLQREEACRDPGLAFCIRARRLQLELYNAVHLSRFHKLQRSLGLSFTGTLYPGTRLQGKSAPIPMEGVEALQDDVSRAFEAMAQEVAREMEAVGAADMDPGIDDDDSFGEVEAEETLAEELQTLYIISNDNADMDL</sequence>
<dbReference type="PANTHER" id="PTHR33096:SF1">
    <property type="entry name" value="CXC1-LIKE CYSTEINE CLUSTER ASSOCIATED WITH KDZ TRANSPOSASES DOMAIN-CONTAINING PROTEIN"/>
    <property type="match status" value="1"/>
</dbReference>
<protein>
    <recommendedName>
        <fullName evidence="3">CxC1-like cysteine cluster associated with KDZ transposases domain-containing protein</fullName>
    </recommendedName>
</protein>
<accession>A0AAD6U777</accession>
<dbReference type="Proteomes" id="UP001222325">
    <property type="component" value="Unassembled WGS sequence"/>
</dbReference>
<dbReference type="InterPro" id="IPR040521">
    <property type="entry name" value="KDZ"/>
</dbReference>
<evidence type="ECO:0008006" key="3">
    <source>
        <dbReference type="Google" id="ProtNLM"/>
    </source>
</evidence>
<keyword evidence="2" id="KW-1185">Reference proteome</keyword>
<organism evidence="1 2">
    <name type="scientific">Mycena belliarum</name>
    <dbReference type="NCBI Taxonomy" id="1033014"/>
    <lineage>
        <taxon>Eukaryota</taxon>
        <taxon>Fungi</taxon>
        <taxon>Dikarya</taxon>
        <taxon>Basidiomycota</taxon>
        <taxon>Agaricomycotina</taxon>
        <taxon>Agaricomycetes</taxon>
        <taxon>Agaricomycetidae</taxon>
        <taxon>Agaricales</taxon>
        <taxon>Marasmiineae</taxon>
        <taxon>Mycenaceae</taxon>
        <taxon>Mycena</taxon>
    </lineage>
</organism>